<evidence type="ECO:0000313" key="2">
    <source>
        <dbReference type="EMBL" id="MBS0027693.1"/>
    </source>
</evidence>
<evidence type="ECO:0000313" key="3">
    <source>
        <dbReference type="Proteomes" id="UP000676386"/>
    </source>
</evidence>
<gene>
    <name evidence="2" type="ORF">KE626_10270</name>
</gene>
<keyword evidence="3" id="KW-1185">Reference proteome</keyword>
<dbReference type="RefSeq" id="WP_211972798.1">
    <property type="nucleotide sequence ID" value="NZ_CBFHAM010000001.1"/>
</dbReference>
<evidence type="ECO:0000259" key="1">
    <source>
        <dbReference type="Pfam" id="PF13580"/>
    </source>
</evidence>
<dbReference type="Pfam" id="PF13580">
    <property type="entry name" value="SIS_2"/>
    <property type="match status" value="1"/>
</dbReference>
<sequence>MKLTFPYQLETIQQKIFQQEEILKQVAGLYADAIEHGGLIHVYANGHSRVTVEELCIRMGALTGFRAILSTGLTTFTDVVGSNGLRLNQFFEKVENSGAALLDEIDFGPHDVLLVVTATGTTAAAVDVAQEFIKRYPSLPIVALSCAEQSKNAPAKHSSGLNLWAVIEKAERGYFIDNAMPTGDLSTEVAAPERTYKICPLSSIGALTVVQSLNELTLQALTERGIAHFVLQNMHLNDTSVNYDSWLRDQRRRYAKATNNEEAVKPMSK</sequence>
<dbReference type="InterPro" id="IPR046348">
    <property type="entry name" value="SIS_dom_sf"/>
</dbReference>
<proteinExistence type="predicted"/>
<dbReference type="InterPro" id="IPR001347">
    <property type="entry name" value="SIS_dom"/>
</dbReference>
<dbReference type="Proteomes" id="UP000676386">
    <property type="component" value="Unassembled WGS sequence"/>
</dbReference>
<organism evidence="2 3">
    <name type="scientific">Chitinophaga hostae</name>
    <dbReference type="NCBI Taxonomy" id="2831022"/>
    <lineage>
        <taxon>Bacteria</taxon>
        <taxon>Pseudomonadati</taxon>
        <taxon>Bacteroidota</taxon>
        <taxon>Chitinophagia</taxon>
        <taxon>Chitinophagales</taxon>
        <taxon>Chitinophagaceae</taxon>
        <taxon>Chitinophaga</taxon>
    </lineage>
</organism>
<comment type="caution">
    <text evidence="2">The sequence shown here is derived from an EMBL/GenBank/DDBJ whole genome shotgun (WGS) entry which is preliminary data.</text>
</comment>
<dbReference type="SUPFAM" id="SSF53697">
    <property type="entry name" value="SIS domain"/>
    <property type="match status" value="1"/>
</dbReference>
<protein>
    <submittedName>
        <fullName evidence="2">SIS domain-containing protein</fullName>
    </submittedName>
</protein>
<reference evidence="2 3" key="1">
    <citation type="submission" date="2021-04" db="EMBL/GenBank/DDBJ databases">
        <title>Chitinophaga sp. nov., isolated from the rhizosphere soil.</title>
        <authorList>
            <person name="He S."/>
        </authorList>
    </citation>
    <scope>NUCLEOTIDE SEQUENCE [LARGE SCALE GENOMIC DNA]</scope>
    <source>
        <strain evidence="2 3">2R12</strain>
    </source>
</reference>
<dbReference type="Gene3D" id="3.40.50.10490">
    <property type="entry name" value="Glucose-6-phosphate isomerase like protein, domain 1"/>
    <property type="match status" value="1"/>
</dbReference>
<feature type="domain" description="SIS" evidence="1">
    <location>
        <begin position="12"/>
        <end position="131"/>
    </location>
</feature>
<dbReference type="EMBL" id="JAGTXB010000004">
    <property type="protein sequence ID" value="MBS0027693.1"/>
    <property type="molecule type" value="Genomic_DNA"/>
</dbReference>
<accession>A0ABS5IXK0</accession>
<name>A0ABS5IXK0_9BACT</name>